<feature type="non-terminal residue" evidence="2">
    <location>
        <position position="416"/>
    </location>
</feature>
<feature type="region of interest" description="Disordered" evidence="1">
    <location>
        <begin position="354"/>
        <end position="377"/>
    </location>
</feature>
<evidence type="ECO:0000313" key="3">
    <source>
        <dbReference type="Proteomes" id="UP000807025"/>
    </source>
</evidence>
<accession>A0A9P6DFP6</accession>
<evidence type="ECO:0000313" key="2">
    <source>
        <dbReference type="EMBL" id="KAF9494858.1"/>
    </source>
</evidence>
<name>A0A9P6DFP6_PLEER</name>
<protein>
    <submittedName>
        <fullName evidence="2">Uncharacterized protein</fullName>
    </submittedName>
</protein>
<gene>
    <name evidence="2" type="ORF">BDN71DRAFT_1561083</name>
</gene>
<sequence length="416" mass="47012">MAIFPTQGRSGRKLELPTATQSALSDTSILTAITPVSCLEEPLEDLGEDFDSDFDQDDAEGGLEDSDLLDDYYSLNVRTSQDCTFATIFETDPMRRYINQADDHQADSKTQADSVYLFLAVWHWISQSLTLLRNCFHICQNWEVPVANSMGKMTYCFILGAAFGLRGRTVNRIYQHYNHLHPTSPNNLSSVRSTHVDDTPIILHTRSMDITSDPELVSDAPLVAIDRLTSHLLAEIISSIPTWPPSPNGVYLTDTPTFRFEHNQPTPNTTDHLNHLRWANEVSEQHDFTPWIRRMNAVVTSTNSVVIFEAALGSTLMEYGVMLEATKIVQTNNDPERRSIIKGRMYYTFIRDPDNPLRPTHTPSHPSHSAAVTNHSGARPTLIRNPRYFVMESDDDDDELHEPMELGELSKDFPMS</sequence>
<reference evidence="2" key="1">
    <citation type="submission" date="2020-11" db="EMBL/GenBank/DDBJ databases">
        <authorList>
            <consortium name="DOE Joint Genome Institute"/>
            <person name="Ahrendt S."/>
            <person name="Riley R."/>
            <person name="Andreopoulos W."/>
            <person name="Labutti K."/>
            <person name="Pangilinan J."/>
            <person name="Ruiz-Duenas F.J."/>
            <person name="Barrasa J.M."/>
            <person name="Sanchez-Garcia M."/>
            <person name="Camarero S."/>
            <person name="Miyauchi S."/>
            <person name="Serrano A."/>
            <person name="Linde D."/>
            <person name="Babiker R."/>
            <person name="Drula E."/>
            <person name="Ayuso-Fernandez I."/>
            <person name="Pacheco R."/>
            <person name="Padilla G."/>
            <person name="Ferreira P."/>
            <person name="Barriuso J."/>
            <person name="Kellner H."/>
            <person name="Castanera R."/>
            <person name="Alfaro M."/>
            <person name="Ramirez L."/>
            <person name="Pisabarro A.G."/>
            <person name="Kuo A."/>
            <person name="Tritt A."/>
            <person name="Lipzen A."/>
            <person name="He G."/>
            <person name="Yan M."/>
            <person name="Ng V."/>
            <person name="Cullen D."/>
            <person name="Martin F."/>
            <person name="Rosso M.-N."/>
            <person name="Henrissat B."/>
            <person name="Hibbett D."/>
            <person name="Martinez A.T."/>
            <person name="Grigoriev I.V."/>
        </authorList>
    </citation>
    <scope>NUCLEOTIDE SEQUENCE</scope>
    <source>
        <strain evidence="2">ATCC 90797</strain>
    </source>
</reference>
<dbReference type="Proteomes" id="UP000807025">
    <property type="component" value="Unassembled WGS sequence"/>
</dbReference>
<organism evidence="2 3">
    <name type="scientific">Pleurotus eryngii</name>
    <name type="common">Boletus of the steppes</name>
    <dbReference type="NCBI Taxonomy" id="5323"/>
    <lineage>
        <taxon>Eukaryota</taxon>
        <taxon>Fungi</taxon>
        <taxon>Dikarya</taxon>
        <taxon>Basidiomycota</taxon>
        <taxon>Agaricomycotina</taxon>
        <taxon>Agaricomycetes</taxon>
        <taxon>Agaricomycetidae</taxon>
        <taxon>Agaricales</taxon>
        <taxon>Pleurotineae</taxon>
        <taxon>Pleurotaceae</taxon>
        <taxon>Pleurotus</taxon>
    </lineage>
</organism>
<comment type="caution">
    <text evidence="2">The sequence shown here is derived from an EMBL/GenBank/DDBJ whole genome shotgun (WGS) entry which is preliminary data.</text>
</comment>
<evidence type="ECO:0000256" key="1">
    <source>
        <dbReference type="SAM" id="MobiDB-lite"/>
    </source>
</evidence>
<feature type="compositionally biased region" description="Polar residues" evidence="1">
    <location>
        <begin position="361"/>
        <end position="376"/>
    </location>
</feature>
<dbReference type="AlphaFoldDB" id="A0A9P6DFP6"/>
<proteinExistence type="predicted"/>
<feature type="compositionally biased region" description="Basic and acidic residues" evidence="1">
    <location>
        <begin position="401"/>
        <end position="416"/>
    </location>
</feature>
<feature type="region of interest" description="Disordered" evidence="1">
    <location>
        <begin position="393"/>
        <end position="416"/>
    </location>
</feature>
<dbReference type="EMBL" id="MU154568">
    <property type="protein sequence ID" value="KAF9494858.1"/>
    <property type="molecule type" value="Genomic_DNA"/>
</dbReference>
<keyword evidence="3" id="KW-1185">Reference proteome</keyword>